<comment type="caution">
    <text evidence="2">The sequence shown here is derived from an EMBL/GenBank/DDBJ whole genome shotgun (WGS) entry which is preliminary data.</text>
</comment>
<name>A0ABU7I3H3_9SPHI</name>
<dbReference type="Pfam" id="PF20243">
    <property type="entry name" value="MbnP"/>
    <property type="match status" value="1"/>
</dbReference>
<accession>A0ABU7I3H3</accession>
<proteinExistence type="predicted"/>
<protein>
    <submittedName>
        <fullName evidence="2">MbnP family protein</fullName>
    </submittedName>
</protein>
<dbReference type="Proteomes" id="UP001336835">
    <property type="component" value="Unassembled WGS sequence"/>
</dbReference>
<keyword evidence="3" id="KW-1185">Reference proteome</keyword>
<feature type="domain" description="Copper-binding protein MbnP-like" evidence="1">
    <location>
        <begin position="34"/>
        <end position="226"/>
    </location>
</feature>
<reference evidence="2 3" key="1">
    <citation type="submission" date="2024-01" db="EMBL/GenBank/DDBJ databases">
        <title>Pedobacter sp. nov., isolated from fresh soil.</title>
        <authorList>
            <person name="Le N.T.T."/>
        </authorList>
    </citation>
    <scope>NUCLEOTIDE SEQUENCE [LARGE SCALE GENOMIC DNA]</scope>
    <source>
        <strain evidence="2 3">KR3-3</strain>
    </source>
</reference>
<dbReference type="PROSITE" id="PS51257">
    <property type="entry name" value="PROKAR_LIPOPROTEIN"/>
    <property type="match status" value="1"/>
</dbReference>
<dbReference type="InterPro" id="IPR046863">
    <property type="entry name" value="MbnP-like_dom"/>
</dbReference>
<gene>
    <name evidence="2" type="ORF">VRU48_02750</name>
</gene>
<evidence type="ECO:0000259" key="1">
    <source>
        <dbReference type="Pfam" id="PF20243"/>
    </source>
</evidence>
<organism evidence="2 3">
    <name type="scientific">Pedobacter albus</name>
    <dbReference type="NCBI Taxonomy" id="3113905"/>
    <lineage>
        <taxon>Bacteria</taxon>
        <taxon>Pseudomonadati</taxon>
        <taxon>Bacteroidota</taxon>
        <taxon>Sphingobacteriia</taxon>
        <taxon>Sphingobacteriales</taxon>
        <taxon>Sphingobacteriaceae</taxon>
        <taxon>Pedobacter</taxon>
    </lineage>
</organism>
<dbReference type="RefSeq" id="WP_330106392.1">
    <property type="nucleotide sequence ID" value="NZ_JAZDQT010000001.1"/>
</dbReference>
<sequence length="257" mass="27899">MNIKNISISFAVLLTLVFTSCKKDETVTPADEKGAFTLEFDNVVNGSPLVLETQNYTNANGDSFNVSVFKYYVSNIKLTKADGSVYSAPESYILVDASKPASLLNSLNNVPAGDYTKISFIIGVDKERNLAGAQTGALDPALGMFWTWNSGYIFVKFEGTSPQSTAANKSLTFHIGGIVDPNNTIRTFSTSFSPANPLRIRVDKKPQLHFKVNVASLFTGNQNIKFGSLNFTMGGANSVIVADNYADGLFQLDHIHN</sequence>
<dbReference type="EMBL" id="JAZDQT010000001">
    <property type="protein sequence ID" value="MEE1944010.1"/>
    <property type="molecule type" value="Genomic_DNA"/>
</dbReference>
<evidence type="ECO:0000313" key="2">
    <source>
        <dbReference type="EMBL" id="MEE1944010.1"/>
    </source>
</evidence>
<evidence type="ECO:0000313" key="3">
    <source>
        <dbReference type="Proteomes" id="UP001336835"/>
    </source>
</evidence>